<feature type="region of interest" description="Disordered" evidence="1">
    <location>
        <begin position="181"/>
        <end position="255"/>
    </location>
</feature>
<evidence type="ECO:0000256" key="1">
    <source>
        <dbReference type="SAM" id="MobiDB-lite"/>
    </source>
</evidence>
<dbReference type="AlphaFoldDB" id="A0AA39R4J9"/>
<dbReference type="Proteomes" id="UP001166286">
    <property type="component" value="Unassembled WGS sequence"/>
</dbReference>
<accession>A0AA39R4J9</accession>
<keyword evidence="3" id="KW-1185">Reference proteome</keyword>
<feature type="compositionally biased region" description="Basic and acidic residues" evidence="1">
    <location>
        <begin position="202"/>
        <end position="211"/>
    </location>
</feature>
<dbReference type="Pfam" id="PF09428">
    <property type="entry name" value="DUF2011"/>
    <property type="match status" value="1"/>
</dbReference>
<dbReference type="EMBL" id="JAFEKC020000004">
    <property type="protein sequence ID" value="KAK0514792.1"/>
    <property type="molecule type" value="Genomic_DNA"/>
</dbReference>
<name>A0AA39R4J9_9LECA</name>
<feature type="region of interest" description="Disordered" evidence="1">
    <location>
        <begin position="84"/>
        <end position="116"/>
    </location>
</feature>
<feature type="compositionally biased region" description="Basic residues" evidence="1">
    <location>
        <begin position="187"/>
        <end position="201"/>
    </location>
</feature>
<reference evidence="2" key="1">
    <citation type="submission" date="2023-03" db="EMBL/GenBank/DDBJ databases">
        <title>Complete genome of Cladonia borealis.</title>
        <authorList>
            <person name="Park H."/>
        </authorList>
    </citation>
    <scope>NUCLEOTIDE SEQUENCE</scope>
    <source>
        <strain evidence="2">ANT050790</strain>
    </source>
</reference>
<dbReference type="InterPro" id="IPR018555">
    <property type="entry name" value="C630.06c-like"/>
</dbReference>
<evidence type="ECO:0000313" key="2">
    <source>
        <dbReference type="EMBL" id="KAK0514792.1"/>
    </source>
</evidence>
<feature type="compositionally biased region" description="Basic residues" evidence="1">
    <location>
        <begin position="212"/>
        <end position="229"/>
    </location>
</feature>
<organism evidence="2 3">
    <name type="scientific">Cladonia borealis</name>
    <dbReference type="NCBI Taxonomy" id="184061"/>
    <lineage>
        <taxon>Eukaryota</taxon>
        <taxon>Fungi</taxon>
        <taxon>Dikarya</taxon>
        <taxon>Ascomycota</taxon>
        <taxon>Pezizomycotina</taxon>
        <taxon>Lecanoromycetes</taxon>
        <taxon>OSLEUM clade</taxon>
        <taxon>Lecanoromycetidae</taxon>
        <taxon>Lecanorales</taxon>
        <taxon>Lecanorineae</taxon>
        <taxon>Cladoniaceae</taxon>
        <taxon>Cladonia</taxon>
    </lineage>
</organism>
<evidence type="ECO:0000313" key="3">
    <source>
        <dbReference type="Proteomes" id="UP001166286"/>
    </source>
</evidence>
<comment type="caution">
    <text evidence="2">The sequence shown here is derived from an EMBL/GenBank/DDBJ whole genome shotgun (WGS) entry which is preliminary data.</text>
</comment>
<proteinExistence type="predicted"/>
<protein>
    <submittedName>
        <fullName evidence="2">Uncharacterized protein</fullName>
    </submittedName>
</protein>
<gene>
    <name evidence="2" type="ORF">JMJ35_002171</name>
</gene>
<sequence>MSHHLESKPVARAELEIEAFSEDDDSVDHALEAQFRDYFEPQYANGTFQSQDSDENKVEDANNYLVEQNTSHEDEAYSFRLFAKPGVPGPQEGEEQGPQKISLRSPSPASGEPGFVHTARPATYYFTGETSAERAEQYGIAAVSGEQLLQGLGTRWPGFEMPWRVTILKSTGRIMATSSFDTSQTMIRKKKRIGKKRRIAIRKHEAAEREKRTKKNRDKKVKKRQKEKLKRGEEGKSPEQYPPRQESLGLVTQLD</sequence>